<evidence type="ECO:0000256" key="13">
    <source>
        <dbReference type="SAM" id="Phobius"/>
    </source>
</evidence>
<keyword evidence="10 13" id="KW-0472">Membrane</keyword>
<keyword evidence="6 13" id="KW-0812">Transmembrane</keyword>
<keyword evidence="7 12" id="KW-0479">Metal-binding</keyword>
<dbReference type="GO" id="GO:0046872">
    <property type="term" value="F:metal ion binding"/>
    <property type="evidence" value="ECO:0007669"/>
    <property type="project" value="UniProtKB-KW"/>
</dbReference>
<evidence type="ECO:0000256" key="1">
    <source>
        <dbReference type="ARBA" id="ARBA00004050"/>
    </source>
</evidence>
<evidence type="ECO:0000256" key="12">
    <source>
        <dbReference type="PIRSR" id="PIRSR000178-1"/>
    </source>
</evidence>
<evidence type="ECO:0000256" key="4">
    <source>
        <dbReference type="ARBA" id="ARBA00020076"/>
    </source>
</evidence>
<feature type="transmembrane region" description="Helical" evidence="13">
    <location>
        <begin position="21"/>
        <end position="47"/>
    </location>
</feature>
<comment type="similarity">
    <text evidence="3">Belongs to the cytochrome b560 family.</text>
</comment>
<dbReference type="PANTHER" id="PTHR10978">
    <property type="entry name" value="SUCCINATE DEHYDROGENASE CYTOCHROME B560 SUBUNIT"/>
    <property type="match status" value="1"/>
</dbReference>
<dbReference type="InterPro" id="IPR034804">
    <property type="entry name" value="SQR/QFR_C/D"/>
</dbReference>
<dbReference type="GO" id="GO:0006099">
    <property type="term" value="P:tricarboxylic acid cycle"/>
    <property type="evidence" value="ECO:0007669"/>
    <property type="project" value="InterPro"/>
</dbReference>
<dbReference type="PIRSF" id="PIRSF000178">
    <property type="entry name" value="SDH_cyt_b560"/>
    <property type="match status" value="1"/>
</dbReference>
<dbReference type="Proteomes" id="UP001139410">
    <property type="component" value="Unassembled WGS sequence"/>
</dbReference>
<dbReference type="InterPro" id="IPR000701">
    <property type="entry name" value="SuccDH_FuR_B_TM-su"/>
</dbReference>
<evidence type="ECO:0000256" key="6">
    <source>
        <dbReference type="ARBA" id="ARBA00022692"/>
    </source>
</evidence>
<dbReference type="Gene3D" id="1.20.1300.10">
    <property type="entry name" value="Fumarate reductase/succinate dehydrogenase, transmembrane subunit"/>
    <property type="match status" value="1"/>
</dbReference>
<evidence type="ECO:0000256" key="10">
    <source>
        <dbReference type="ARBA" id="ARBA00023136"/>
    </source>
</evidence>
<dbReference type="GO" id="GO:0016020">
    <property type="term" value="C:membrane"/>
    <property type="evidence" value="ECO:0007669"/>
    <property type="project" value="UniProtKB-SubCell"/>
</dbReference>
<evidence type="ECO:0000256" key="7">
    <source>
        <dbReference type="ARBA" id="ARBA00022723"/>
    </source>
</evidence>
<evidence type="ECO:0000256" key="11">
    <source>
        <dbReference type="ARBA" id="ARBA00025912"/>
    </source>
</evidence>
<comment type="function">
    <text evidence="1">Membrane-anchoring subunit of succinate dehydrogenase (SDH).</text>
</comment>
<accession>A0A9X1QPC7</accession>
<evidence type="ECO:0000256" key="9">
    <source>
        <dbReference type="ARBA" id="ARBA00023004"/>
    </source>
</evidence>
<evidence type="ECO:0000256" key="5">
    <source>
        <dbReference type="ARBA" id="ARBA00022617"/>
    </source>
</evidence>
<feature type="binding site" description="axial binding residue" evidence="12">
    <location>
        <position position="83"/>
    </location>
    <ligand>
        <name>heme</name>
        <dbReference type="ChEBI" id="CHEBI:30413"/>
        <note>ligand shared with second transmembrane subunit</note>
    </ligand>
    <ligandPart>
        <name>Fe</name>
        <dbReference type="ChEBI" id="CHEBI:18248"/>
    </ligandPart>
</feature>
<evidence type="ECO:0000256" key="3">
    <source>
        <dbReference type="ARBA" id="ARBA00007244"/>
    </source>
</evidence>
<comment type="cofactor">
    <cofactor evidence="12">
        <name>heme</name>
        <dbReference type="ChEBI" id="CHEBI:30413"/>
    </cofactor>
    <text evidence="12">The heme is bound between the two transmembrane subunits.</text>
</comment>
<gene>
    <name evidence="14" type="primary">sdhC</name>
    <name evidence="14" type="ORF">LVY65_12190</name>
</gene>
<comment type="subcellular location">
    <subcellularLocation>
        <location evidence="2">Membrane</location>
        <topology evidence="2">Multi-pass membrane protein</topology>
    </subcellularLocation>
</comment>
<keyword evidence="8 13" id="KW-1133">Transmembrane helix</keyword>
<sequence>MNSTQERPLSPHLTIWKWGPAMLVSILHRVTGGALTVVGLAVLAWWLAAIAGGDEAYAGFTKIAGHWAGLTVLAGLTWAFWQHFFSGIRHLVLDTGAGFELRVNRFWAVMTLVGSLFATALTWYFLIGVGK</sequence>
<dbReference type="InterPro" id="IPR014314">
    <property type="entry name" value="Succ_DH_cytb556"/>
</dbReference>
<proteinExistence type="inferred from homology"/>
<name>A0A9X1QPC7_9SPHN</name>
<keyword evidence="5 12" id="KW-0349">Heme</keyword>
<dbReference type="Pfam" id="PF01127">
    <property type="entry name" value="Sdh_cyt"/>
    <property type="match status" value="1"/>
</dbReference>
<dbReference type="CDD" id="cd03499">
    <property type="entry name" value="SQR_TypeC_SdhC"/>
    <property type="match status" value="1"/>
</dbReference>
<dbReference type="PANTHER" id="PTHR10978:SF5">
    <property type="entry name" value="SUCCINATE DEHYDROGENASE CYTOCHROME B560 SUBUNIT, MITOCHONDRIAL"/>
    <property type="match status" value="1"/>
</dbReference>
<reference evidence="14" key="1">
    <citation type="submission" date="2022-01" db="EMBL/GenBank/DDBJ databases">
        <authorList>
            <person name="Jo J.-H."/>
            <person name="Im W.-T."/>
        </authorList>
    </citation>
    <scope>NUCLEOTIDE SEQUENCE</scope>
    <source>
        <strain evidence="14">G124</strain>
    </source>
</reference>
<protein>
    <recommendedName>
        <fullName evidence="4">Succinate dehydrogenase cytochrome b556 subunit</fullName>
    </recommendedName>
</protein>
<dbReference type="AlphaFoldDB" id="A0A9X1QPC7"/>
<comment type="subunit">
    <text evidence="11">Part of an enzyme complex containing four subunits: a flavoprotein, an iron-sulfur protein, plus two membrane-anchoring proteins, SdhC and SdhD. The complex can form homotrimers.</text>
</comment>
<evidence type="ECO:0000256" key="2">
    <source>
        <dbReference type="ARBA" id="ARBA00004141"/>
    </source>
</evidence>
<dbReference type="SUPFAM" id="SSF81343">
    <property type="entry name" value="Fumarate reductase respiratory complex transmembrane subunits"/>
    <property type="match status" value="1"/>
</dbReference>
<comment type="caution">
    <text evidence="14">The sequence shown here is derived from an EMBL/GenBank/DDBJ whole genome shotgun (WGS) entry which is preliminary data.</text>
</comment>
<evidence type="ECO:0000256" key="8">
    <source>
        <dbReference type="ARBA" id="ARBA00022989"/>
    </source>
</evidence>
<dbReference type="PROSITE" id="PS01000">
    <property type="entry name" value="SDH_CYT_1"/>
    <property type="match status" value="1"/>
</dbReference>
<dbReference type="EMBL" id="JAKFGM010000003">
    <property type="protein sequence ID" value="MCF2515817.1"/>
    <property type="molecule type" value="Genomic_DNA"/>
</dbReference>
<dbReference type="InterPro" id="IPR018495">
    <property type="entry name" value="Succ_DH_cyt_bsu_CS"/>
</dbReference>
<keyword evidence="15" id="KW-1185">Reference proteome</keyword>
<dbReference type="RefSeq" id="WP_235068524.1">
    <property type="nucleotide sequence ID" value="NZ_JAKFGM010000003.1"/>
</dbReference>
<keyword evidence="9 12" id="KW-0408">Iron</keyword>
<organism evidence="14 15">
    <name type="scientific">Sphingomonas cremea</name>
    <dbReference type="NCBI Taxonomy" id="2904799"/>
    <lineage>
        <taxon>Bacteria</taxon>
        <taxon>Pseudomonadati</taxon>
        <taxon>Pseudomonadota</taxon>
        <taxon>Alphaproteobacteria</taxon>
        <taxon>Sphingomonadales</taxon>
        <taxon>Sphingomonadaceae</taxon>
        <taxon>Sphingomonas</taxon>
    </lineage>
</organism>
<feature type="transmembrane region" description="Helical" evidence="13">
    <location>
        <begin position="106"/>
        <end position="126"/>
    </location>
</feature>
<dbReference type="GO" id="GO:0009055">
    <property type="term" value="F:electron transfer activity"/>
    <property type="evidence" value="ECO:0007669"/>
    <property type="project" value="InterPro"/>
</dbReference>
<feature type="transmembrane region" description="Helical" evidence="13">
    <location>
        <begin position="67"/>
        <end position="85"/>
    </location>
</feature>
<evidence type="ECO:0000313" key="14">
    <source>
        <dbReference type="EMBL" id="MCF2515817.1"/>
    </source>
</evidence>
<evidence type="ECO:0000313" key="15">
    <source>
        <dbReference type="Proteomes" id="UP001139410"/>
    </source>
</evidence>
<dbReference type="NCBIfam" id="TIGR02970">
    <property type="entry name" value="succ_dehyd_cytB"/>
    <property type="match status" value="1"/>
</dbReference>